<accession>A0A7D9ID30</accession>
<gene>
    <name evidence="8" type="ORF">PACLA_8A020821</name>
</gene>
<dbReference type="GO" id="GO:0031625">
    <property type="term" value="F:ubiquitin protein ligase binding"/>
    <property type="evidence" value="ECO:0007669"/>
    <property type="project" value="InterPro"/>
</dbReference>
<dbReference type="Proteomes" id="UP001152795">
    <property type="component" value="Unassembled WGS sequence"/>
</dbReference>
<comment type="caution">
    <text evidence="8">The sequence shown here is derived from an EMBL/GenBank/DDBJ whole genome shotgun (WGS) entry which is preliminary data.</text>
</comment>
<keyword evidence="3" id="KW-1017">Isopeptide bond</keyword>
<dbReference type="Pfam" id="PF00888">
    <property type="entry name" value="Cullin"/>
    <property type="match status" value="1"/>
</dbReference>
<evidence type="ECO:0000256" key="6">
    <source>
        <dbReference type="SAM" id="MobiDB-lite"/>
    </source>
</evidence>
<comment type="pathway">
    <text evidence="1">Protein modification; protein ubiquitination.</text>
</comment>
<dbReference type="PANTHER" id="PTHR11932">
    <property type="entry name" value="CULLIN"/>
    <property type="match status" value="1"/>
</dbReference>
<reference evidence="8" key="1">
    <citation type="submission" date="2020-04" db="EMBL/GenBank/DDBJ databases">
        <authorList>
            <person name="Alioto T."/>
            <person name="Alioto T."/>
            <person name="Gomez Garrido J."/>
        </authorList>
    </citation>
    <scope>NUCLEOTIDE SEQUENCE</scope>
    <source>
        <strain evidence="8">A484AB</strain>
    </source>
</reference>
<feature type="non-terminal residue" evidence="8">
    <location>
        <position position="459"/>
    </location>
</feature>
<name>A0A7D9ID30_PARCT</name>
<dbReference type="InterPro" id="IPR045093">
    <property type="entry name" value="Cullin"/>
</dbReference>
<comment type="similarity">
    <text evidence="2">Belongs to the cullin family.</text>
</comment>
<feature type="region of interest" description="Disordered" evidence="6">
    <location>
        <begin position="1"/>
        <end position="49"/>
    </location>
</feature>
<feature type="domain" description="Cullin N-terminal" evidence="7">
    <location>
        <begin position="129"/>
        <end position="459"/>
    </location>
</feature>
<evidence type="ECO:0000313" key="9">
    <source>
        <dbReference type="Proteomes" id="UP001152795"/>
    </source>
</evidence>
<evidence type="ECO:0000259" key="7">
    <source>
        <dbReference type="Pfam" id="PF00888"/>
    </source>
</evidence>
<dbReference type="FunFam" id="1.20.1310.10:FF:000010">
    <property type="entry name" value="Cullin 4B"/>
    <property type="match status" value="1"/>
</dbReference>
<dbReference type="OrthoDB" id="27073at2759"/>
<dbReference type="Gene3D" id="1.20.1310.10">
    <property type="entry name" value="Cullin Repeats"/>
    <property type="match status" value="3"/>
</dbReference>
<dbReference type="GO" id="GO:0006511">
    <property type="term" value="P:ubiquitin-dependent protein catabolic process"/>
    <property type="evidence" value="ECO:0007669"/>
    <property type="project" value="InterPro"/>
</dbReference>
<sequence>MLSPGDTDQFKQAKSEEVDEYETGKENINKKRKRPNNVKNGSRVSSEHDLCELLPSKRLNMEVDEETIEEENNKMAVSPGKTNFSAFTNNHLNDRSPLANSKTSGAKKLVIKNFKAKPKLPDNFKDTTWGKLREAVCAIQNKTSISSSLEDLYKAVENMCSHKMSSVLYNELKGECEQHVKSRLSQFTGESLDSYLYLTRLNHCWEDHCQQMIMIRSIFLYLDRTYVLQNPSIISIWDLGLQLFRIHIVDNSIVEERTIEGLLSLIEKERNGEAVDRTLLKSLLRMLADLQMYDTSFEKKFIKATEIIYAAEGDRLMQETDVPEYLEHVQRRLQEENDRLLHYLDHSTRKQLITCVEKQLLGKHSQSILQKGFEKLMDANRIEYLTLTYQLFMRIRKGLDDLCVAFSNYIKRCGLEIVVTVDPEKDRTMVQELLDFKEKLDNIITQAFVKHEKFVNSMK</sequence>
<keyword evidence="9" id="KW-1185">Reference proteome</keyword>
<keyword evidence="5" id="KW-0832">Ubl conjugation</keyword>
<evidence type="ECO:0000313" key="8">
    <source>
        <dbReference type="EMBL" id="CAB4006659.1"/>
    </source>
</evidence>
<evidence type="ECO:0000256" key="5">
    <source>
        <dbReference type="ARBA" id="ARBA00022843"/>
    </source>
</evidence>
<dbReference type="AlphaFoldDB" id="A0A7D9ID30"/>
<evidence type="ECO:0000256" key="2">
    <source>
        <dbReference type="ARBA" id="ARBA00006019"/>
    </source>
</evidence>
<evidence type="ECO:0000256" key="1">
    <source>
        <dbReference type="ARBA" id="ARBA00004906"/>
    </source>
</evidence>
<evidence type="ECO:0000256" key="4">
    <source>
        <dbReference type="ARBA" id="ARBA00022786"/>
    </source>
</evidence>
<dbReference type="FunFam" id="1.20.1310.10:FF:000008">
    <property type="entry name" value="Cullin 4B"/>
    <property type="match status" value="1"/>
</dbReference>
<dbReference type="SUPFAM" id="SSF74788">
    <property type="entry name" value="Cullin repeat-like"/>
    <property type="match status" value="1"/>
</dbReference>
<organism evidence="8 9">
    <name type="scientific">Paramuricea clavata</name>
    <name type="common">Red gorgonian</name>
    <name type="synonym">Violescent sea-whip</name>
    <dbReference type="NCBI Taxonomy" id="317549"/>
    <lineage>
        <taxon>Eukaryota</taxon>
        <taxon>Metazoa</taxon>
        <taxon>Cnidaria</taxon>
        <taxon>Anthozoa</taxon>
        <taxon>Octocorallia</taxon>
        <taxon>Malacalcyonacea</taxon>
        <taxon>Plexauridae</taxon>
        <taxon>Paramuricea</taxon>
    </lineage>
</organism>
<dbReference type="EMBL" id="CACRXK020005567">
    <property type="protein sequence ID" value="CAB4006659.1"/>
    <property type="molecule type" value="Genomic_DNA"/>
</dbReference>
<protein>
    <submittedName>
        <fullName evidence="8">Cullin-4A</fullName>
    </submittedName>
</protein>
<keyword evidence="4" id="KW-0833">Ubl conjugation pathway</keyword>
<dbReference type="InterPro" id="IPR016159">
    <property type="entry name" value="Cullin_repeat-like_dom_sf"/>
</dbReference>
<dbReference type="FunFam" id="1.20.1310.10:FF:000004">
    <property type="entry name" value="Cullin 4B"/>
    <property type="match status" value="1"/>
</dbReference>
<proteinExistence type="inferred from homology"/>
<evidence type="ECO:0000256" key="3">
    <source>
        <dbReference type="ARBA" id="ARBA00022499"/>
    </source>
</evidence>
<feature type="compositionally biased region" description="Basic and acidic residues" evidence="6">
    <location>
        <begin position="8"/>
        <end position="29"/>
    </location>
</feature>
<dbReference type="InterPro" id="IPR001373">
    <property type="entry name" value="Cullin_N"/>
</dbReference>